<dbReference type="EC" id="2.3.1.39" evidence="1"/>
<keyword evidence="7" id="KW-1185">Reference proteome</keyword>
<dbReference type="SMART" id="SM00827">
    <property type="entry name" value="PKS_AT"/>
    <property type="match status" value="1"/>
</dbReference>
<dbReference type="InterPro" id="IPR001227">
    <property type="entry name" value="Ac_transferase_dom_sf"/>
</dbReference>
<dbReference type="InterPro" id="IPR016035">
    <property type="entry name" value="Acyl_Trfase/lysoPLipase"/>
</dbReference>
<evidence type="ECO:0000259" key="5">
    <source>
        <dbReference type="SMART" id="SM00827"/>
    </source>
</evidence>
<evidence type="ECO:0000256" key="1">
    <source>
        <dbReference type="ARBA" id="ARBA00013258"/>
    </source>
</evidence>
<dbReference type="Gene3D" id="3.30.70.250">
    <property type="entry name" value="Malonyl-CoA ACP transacylase, ACP-binding"/>
    <property type="match status" value="1"/>
</dbReference>
<evidence type="ECO:0000256" key="2">
    <source>
        <dbReference type="ARBA" id="ARBA00022679"/>
    </source>
</evidence>
<gene>
    <name evidence="6" type="ORF">KI810_04910</name>
</gene>
<dbReference type="PANTHER" id="PTHR42681">
    <property type="entry name" value="MALONYL-COA-ACYL CARRIER PROTEIN TRANSACYLASE, MITOCHONDRIAL"/>
    <property type="match status" value="1"/>
</dbReference>
<proteinExistence type="predicted"/>
<dbReference type="Gene3D" id="3.40.366.10">
    <property type="entry name" value="Malonyl-Coenzyme A Acyl Carrier Protein, domain 2"/>
    <property type="match status" value="1"/>
</dbReference>
<comment type="catalytic activity">
    <reaction evidence="4">
        <text>holo-[ACP] + malonyl-CoA = malonyl-[ACP] + CoA</text>
        <dbReference type="Rhea" id="RHEA:41792"/>
        <dbReference type="Rhea" id="RHEA-COMP:9623"/>
        <dbReference type="Rhea" id="RHEA-COMP:9685"/>
        <dbReference type="ChEBI" id="CHEBI:57287"/>
        <dbReference type="ChEBI" id="CHEBI:57384"/>
        <dbReference type="ChEBI" id="CHEBI:64479"/>
        <dbReference type="ChEBI" id="CHEBI:78449"/>
        <dbReference type="EC" id="2.3.1.39"/>
    </reaction>
</comment>
<dbReference type="InterPro" id="IPR014043">
    <property type="entry name" value="Acyl_transferase_dom"/>
</dbReference>
<organism evidence="6 7">
    <name type="scientific">Geomobilimonas luticola</name>
    <dbReference type="NCBI Taxonomy" id="1114878"/>
    <lineage>
        <taxon>Bacteria</taxon>
        <taxon>Pseudomonadati</taxon>
        <taxon>Thermodesulfobacteriota</taxon>
        <taxon>Desulfuromonadia</taxon>
        <taxon>Geobacterales</taxon>
        <taxon>Geobacteraceae</taxon>
        <taxon>Geomobilimonas</taxon>
    </lineage>
</organism>
<sequence length="280" mass="31438">MNCFMFPGQPLSHGTEWPDDPDFKAIADMTRRRAFFDLETFSWVGAVGTDNVKLQLFGTAMSLYRFRVLRRERPLPDFVAEHSMGIYPALAACGSLPEEAALEMTFRVGTCLARMGERCSYALGCVVGLPREPLLAIAENHGVYMANYNTSRHFLLSGERSAMEAAMAEALATGAFSARTFPCDTPLHTPLIGEIDGELRGIFNHYRYGEPRTRLMDHINQDYLGAADVAPFLREELQRPVFWEKSYRALRAAGVTSFVEVGMGDSLKKYNRWIDGELRS</sequence>
<protein>
    <recommendedName>
        <fullName evidence="1">[acyl-carrier-protein] S-malonyltransferase</fullName>
        <ecNumber evidence="1">2.3.1.39</ecNumber>
    </recommendedName>
</protein>
<dbReference type="Proteomes" id="UP000756860">
    <property type="component" value="Unassembled WGS sequence"/>
</dbReference>
<dbReference type="InterPro" id="IPR016036">
    <property type="entry name" value="Malonyl_transacylase_ACP-bd"/>
</dbReference>
<keyword evidence="2" id="KW-0808">Transferase</keyword>
<dbReference type="PANTHER" id="PTHR42681:SF1">
    <property type="entry name" value="MALONYL-COA-ACYL CARRIER PROTEIN TRANSACYLASE, MITOCHONDRIAL"/>
    <property type="match status" value="1"/>
</dbReference>
<keyword evidence="3" id="KW-0012">Acyltransferase</keyword>
<evidence type="ECO:0000256" key="3">
    <source>
        <dbReference type="ARBA" id="ARBA00023315"/>
    </source>
</evidence>
<reference evidence="6 7" key="1">
    <citation type="submission" date="2021-05" db="EMBL/GenBank/DDBJ databases">
        <title>The draft genome of Geobacter luticola JCM 17780.</title>
        <authorList>
            <person name="Xu Z."/>
            <person name="Masuda Y."/>
            <person name="Itoh H."/>
            <person name="Senoo K."/>
        </authorList>
    </citation>
    <scope>NUCLEOTIDE SEQUENCE [LARGE SCALE GENOMIC DNA]</scope>
    <source>
        <strain evidence="6 7">JCM 17780</strain>
    </source>
</reference>
<dbReference type="SUPFAM" id="SSF52151">
    <property type="entry name" value="FabD/lysophospholipase-like"/>
    <property type="match status" value="1"/>
</dbReference>
<evidence type="ECO:0000313" key="6">
    <source>
        <dbReference type="EMBL" id="MBT0652386.1"/>
    </source>
</evidence>
<feature type="domain" description="Malonyl-CoA:ACP transacylase (MAT)" evidence="5">
    <location>
        <begin position="5"/>
        <end position="270"/>
    </location>
</feature>
<dbReference type="RefSeq" id="WP_214174331.1">
    <property type="nucleotide sequence ID" value="NZ_JAHCVK010000001.1"/>
</dbReference>
<dbReference type="EMBL" id="JAHCVK010000001">
    <property type="protein sequence ID" value="MBT0652386.1"/>
    <property type="molecule type" value="Genomic_DNA"/>
</dbReference>
<dbReference type="Pfam" id="PF00698">
    <property type="entry name" value="Acyl_transf_1"/>
    <property type="match status" value="1"/>
</dbReference>
<dbReference type="InterPro" id="IPR050858">
    <property type="entry name" value="Mal-CoA-ACP_Trans/PKS_FabD"/>
</dbReference>
<dbReference type="SUPFAM" id="SSF55048">
    <property type="entry name" value="Probable ACP-binding domain of malonyl-CoA ACP transacylase"/>
    <property type="match status" value="1"/>
</dbReference>
<accession>A0ABS5SAJ0</accession>
<evidence type="ECO:0000313" key="7">
    <source>
        <dbReference type="Proteomes" id="UP000756860"/>
    </source>
</evidence>
<name>A0ABS5SAJ0_9BACT</name>
<comment type="caution">
    <text evidence="6">The sequence shown here is derived from an EMBL/GenBank/DDBJ whole genome shotgun (WGS) entry which is preliminary data.</text>
</comment>
<evidence type="ECO:0000256" key="4">
    <source>
        <dbReference type="ARBA" id="ARBA00048462"/>
    </source>
</evidence>